<dbReference type="STRING" id="1231657.A0A1Y1ZMR1"/>
<evidence type="ECO:0000256" key="2">
    <source>
        <dbReference type="ARBA" id="ARBA00022946"/>
    </source>
</evidence>
<dbReference type="Pfam" id="PF07961">
    <property type="entry name" value="MBA1"/>
    <property type="match status" value="1"/>
</dbReference>
<accession>A0A1Y1ZMR1</accession>
<comment type="subcellular location">
    <subcellularLocation>
        <location evidence="1">Mitochondrion</location>
    </subcellularLocation>
</comment>
<dbReference type="InterPro" id="IPR024621">
    <property type="entry name" value="Mba1"/>
</dbReference>
<dbReference type="PANTHER" id="PTHR28554:SF1">
    <property type="entry name" value="LARGE RIBOSOMAL SUBUNIT PROTEIN ML45"/>
    <property type="match status" value="1"/>
</dbReference>
<keyword evidence="3" id="KW-0496">Mitochondrion</keyword>
<evidence type="ECO:0008006" key="6">
    <source>
        <dbReference type="Google" id="ProtNLM"/>
    </source>
</evidence>
<evidence type="ECO:0000256" key="1">
    <source>
        <dbReference type="ARBA" id="ARBA00004173"/>
    </source>
</evidence>
<evidence type="ECO:0000313" key="4">
    <source>
        <dbReference type="EMBL" id="ORY11539.1"/>
    </source>
</evidence>
<dbReference type="AlphaFoldDB" id="A0A1Y1ZMR1"/>
<dbReference type="GO" id="GO:0032979">
    <property type="term" value="P:protein insertion into mitochondrial inner membrane from matrix"/>
    <property type="evidence" value="ECO:0007669"/>
    <property type="project" value="InterPro"/>
</dbReference>
<evidence type="ECO:0000313" key="5">
    <source>
        <dbReference type="Proteomes" id="UP000193144"/>
    </source>
</evidence>
<proteinExistence type="predicted"/>
<dbReference type="OrthoDB" id="19619at2759"/>
<dbReference type="GO" id="GO:0005743">
    <property type="term" value="C:mitochondrial inner membrane"/>
    <property type="evidence" value="ECO:0007669"/>
    <property type="project" value="InterPro"/>
</dbReference>
<dbReference type="Gene3D" id="3.10.450.240">
    <property type="match status" value="1"/>
</dbReference>
<dbReference type="PANTHER" id="PTHR28554">
    <property type="entry name" value="39S RIBOSOMAL PROTEIN L45, MITOCHONDRIAL"/>
    <property type="match status" value="1"/>
</dbReference>
<name>A0A1Y1ZMR1_9PLEO</name>
<evidence type="ECO:0000256" key="3">
    <source>
        <dbReference type="ARBA" id="ARBA00023128"/>
    </source>
</evidence>
<comment type="caution">
    <text evidence="4">The sequence shown here is derived from an EMBL/GenBank/DDBJ whole genome shotgun (WGS) entry which is preliminary data.</text>
</comment>
<dbReference type="EMBL" id="MCFA01000060">
    <property type="protein sequence ID" value="ORY11539.1"/>
    <property type="molecule type" value="Genomic_DNA"/>
</dbReference>
<reference evidence="4 5" key="1">
    <citation type="submission" date="2016-07" db="EMBL/GenBank/DDBJ databases">
        <title>Pervasive Adenine N6-methylation of Active Genes in Fungi.</title>
        <authorList>
            <consortium name="DOE Joint Genome Institute"/>
            <person name="Mondo S.J."/>
            <person name="Dannebaum R.O."/>
            <person name="Kuo R.C."/>
            <person name="Labutti K."/>
            <person name="Haridas S."/>
            <person name="Kuo A."/>
            <person name="Salamov A."/>
            <person name="Ahrendt S.R."/>
            <person name="Lipzen A."/>
            <person name="Sullivan W."/>
            <person name="Andreopoulos W.B."/>
            <person name="Clum A."/>
            <person name="Lindquist E."/>
            <person name="Daum C."/>
            <person name="Ramamoorthy G.K."/>
            <person name="Gryganskyi A."/>
            <person name="Culley D."/>
            <person name="Magnuson J.K."/>
            <person name="James T.Y."/>
            <person name="O'Malley M.A."/>
            <person name="Stajich J.E."/>
            <person name="Spatafora J.W."/>
            <person name="Visel A."/>
            <person name="Grigoriev I.V."/>
        </authorList>
    </citation>
    <scope>NUCLEOTIDE SEQUENCE [LARGE SCALE GENOMIC DNA]</scope>
    <source>
        <strain evidence="4 5">CBS 115471</strain>
    </source>
</reference>
<dbReference type="InterPro" id="IPR051975">
    <property type="entry name" value="mtLSU_mL45"/>
</dbReference>
<sequence>MTVADVAYYRRSRYKWWIKKGPWRAKPKLARGPIKKDAKVLYETLWKAFAQKDEEQLSEICCSSIMEPLRGQWAARPPNHVVSWKLEKHHLRSPRVVSNKAQDIALANFAESALRQVVIRFKTRQTITTRILPKDMREDGEDGDGWVKNPVERSADKEYRYKWTPAGPKDVTEKSEEDEVKTTSKTVDVVEYMIVQRIMKRGVEGEWKVYGFAQPTTLESIAENDEHIRKSEAFMNAHPEFMDG</sequence>
<organism evidence="4 5">
    <name type="scientific">Clohesyomyces aquaticus</name>
    <dbReference type="NCBI Taxonomy" id="1231657"/>
    <lineage>
        <taxon>Eukaryota</taxon>
        <taxon>Fungi</taxon>
        <taxon>Dikarya</taxon>
        <taxon>Ascomycota</taxon>
        <taxon>Pezizomycotina</taxon>
        <taxon>Dothideomycetes</taxon>
        <taxon>Pleosporomycetidae</taxon>
        <taxon>Pleosporales</taxon>
        <taxon>Lindgomycetaceae</taxon>
        <taxon>Clohesyomyces</taxon>
    </lineage>
</organism>
<gene>
    <name evidence="4" type="ORF">BCR34DRAFT_587877</name>
</gene>
<keyword evidence="5" id="KW-1185">Reference proteome</keyword>
<dbReference type="Proteomes" id="UP000193144">
    <property type="component" value="Unassembled WGS sequence"/>
</dbReference>
<protein>
    <recommendedName>
        <fullName evidence="6">Tim44-like domain-containing protein</fullName>
    </recommendedName>
</protein>
<keyword evidence="2" id="KW-0809">Transit peptide</keyword>